<dbReference type="AlphaFoldDB" id="A0A431TU19"/>
<sequence length="112" mass="12043">MLIRRLTGLLLLLMLGWALNACTAQESFQNAEQCRKVEIGMSQEQVRGVMGAPTGDDATADGGHVWSYLFGSATDTQPIKITFASDGRVVSKTCAPEAQGDQRPSNDDRPGD</sequence>
<name>A0A431TU19_9BACT</name>
<feature type="region of interest" description="Disordered" evidence="3">
    <location>
        <begin position="93"/>
        <end position="112"/>
    </location>
</feature>
<evidence type="ECO:0000313" key="7">
    <source>
        <dbReference type="Proteomes" id="UP000282184"/>
    </source>
</evidence>
<comment type="caution">
    <text evidence="6">The sequence shown here is derived from an EMBL/GenBank/DDBJ whole genome shotgun (WGS) entry which is preliminary data.</text>
</comment>
<proteinExistence type="predicted"/>
<evidence type="ECO:0000256" key="4">
    <source>
        <dbReference type="SAM" id="SignalP"/>
    </source>
</evidence>
<evidence type="ECO:0000259" key="5">
    <source>
        <dbReference type="Pfam" id="PF04355"/>
    </source>
</evidence>
<organism evidence="6 7">
    <name type="scientific">Hymenobacter gummosus</name>
    <dbReference type="NCBI Taxonomy" id="1776032"/>
    <lineage>
        <taxon>Bacteria</taxon>
        <taxon>Pseudomonadati</taxon>
        <taxon>Bacteroidota</taxon>
        <taxon>Cytophagia</taxon>
        <taxon>Cytophagales</taxon>
        <taxon>Hymenobacteraceae</taxon>
        <taxon>Hymenobacter</taxon>
    </lineage>
</organism>
<evidence type="ECO:0000256" key="3">
    <source>
        <dbReference type="SAM" id="MobiDB-lite"/>
    </source>
</evidence>
<dbReference type="Gene3D" id="3.30.1450.10">
    <property type="match status" value="1"/>
</dbReference>
<keyword evidence="1 4" id="KW-0732">Signal</keyword>
<dbReference type="Pfam" id="PF04355">
    <property type="entry name" value="BamE"/>
    <property type="match status" value="1"/>
</dbReference>
<reference evidence="6 7" key="1">
    <citation type="submission" date="2018-12" db="EMBL/GenBank/DDBJ databases">
        <title>Hymenobacter gummosus sp. nov., isolated from a spring.</title>
        <authorList>
            <person name="Nie L."/>
        </authorList>
    </citation>
    <scope>NUCLEOTIDE SEQUENCE [LARGE SCALE GENOMIC DNA]</scope>
    <source>
        <strain evidence="6 7">KCTC 52166</strain>
    </source>
</reference>
<protein>
    <submittedName>
        <fullName evidence="6">Outer membrane protein assembly factor BamE</fullName>
    </submittedName>
</protein>
<accession>A0A431TU19</accession>
<dbReference type="OrthoDB" id="886306at2"/>
<dbReference type="GO" id="GO:0019867">
    <property type="term" value="C:outer membrane"/>
    <property type="evidence" value="ECO:0007669"/>
    <property type="project" value="InterPro"/>
</dbReference>
<dbReference type="Proteomes" id="UP000282184">
    <property type="component" value="Unassembled WGS sequence"/>
</dbReference>
<dbReference type="InterPro" id="IPR037873">
    <property type="entry name" value="BamE-like"/>
</dbReference>
<dbReference type="EMBL" id="RXOF01000024">
    <property type="protein sequence ID" value="RTQ44865.1"/>
    <property type="molecule type" value="Genomic_DNA"/>
</dbReference>
<evidence type="ECO:0000256" key="2">
    <source>
        <dbReference type="ARBA" id="ARBA00023136"/>
    </source>
</evidence>
<evidence type="ECO:0000256" key="1">
    <source>
        <dbReference type="ARBA" id="ARBA00022729"/>
    </source>
</evidence>
<keyword evidence="2" id="KW-0472">Membrane</keyword>
<feature type="domain" description="Outer membrane protein assembly factor BamE" evidence="5">
    <location>
        <begin position="29"/>
        <end position="91"/>
    </location>
</feature>
<keyword evidence="7" id="KW-1185">Reference proteome</keyword>
<dbReference type="RefSeq" id="WP_126696347.1">
    <property type="nucleotide sequence ID" value="NZ_RXOF01000024.1"/>
</dbReference>
<evidence type="ECO:0000313" key="6">
    <source>
        <dbReference type="EMBL" id="RTQ44865.1"/>
    </source>
</evidence>
<feature type="signal peptide" evidence="4">
    <location>
        <begin position="1"/>
        <end position="20"/>
    </location>
</feature>
<dbReference type="InterPro" id="IPR007450">
    <property type="entry name" value="BamE_dom"/>
</dbReference>
<feature type="chain" id="PRO_5019178278" evidence="4">
    <location>
        <begin position="21"/>
        <end position="112"/>
    </location>
</feature>
<gene>
    <name evidence="6" type="ORF">EJV47_27045</name>
</gene>